<evidence type="ECO:0000313" key="1">
    <source>
        <dbReference type="EMBL" id="API53109.1"/>
    </source>
</evidence>
<gene>
    <name evidence="1" type="ORF">BMW22_17140</name>
</gene>
<name>A0A1L3ZBT2_RHILE</name>
<dbReference type="EMBL" id="CP018228">
    <property type="protein sequence ID" value="API53109.1"/>
    <property type="molecule type" value="Genomic_DNA"/>
</dbReference>
<dbReference type="AlphaFoldDB" id="A0A1L3ZBT2"/>
<reference evidence="1 2" key="1">
    <citation type="submission" date="2016-11" db="EMBL/GenBank/DDBJ databases">
        <title>Rhizobium leguminosarum bv. viciae strain Vaf12 isolated from Vavilovia formosa root nodules from Russia, Dagestan.</title>
        <authorList>
            <person name="Kimeklis A."/>
        </authorList>
    </citation>
    <scope>NUCLEOTIDE SEQUENCE [LARGE SCALE GENOMIC DNA]</scope>
    <source>
        <strain evidence="1 2">Vaf-108</strain>
    </source>
</reference>
<accession>A0A1L3ZBT2</accession>
<dbReference type="Proteomes" id="UP000183050">
    <property type="component" value="Chromosome"/>
</dbReference>
<protein>
    <submittedName>
        <fullName evidence="1">Uncharacterized protein</fullName>
    </submittedName>
</protein>
<sequence length="68" mass="7774">MRVISNLPSFFFRVTANPATPIFRSRCRVSSKGKWLVARLVPVENTENFSILTEHLSKSGRQNEKAPR</sequence>
<organism evidence="1 2">
    <name type="scientific">Rhizobium leguminosarum</name>
    <dbReference type="NCBI Taxonomy" id="384"/>
    <lineage>
        <taxon>Bacteria</taxon>
        <taxon>Pseudomonadati</taxon>
        <taxon>Pseudomonadota</taxon>
        <taxon>Alphaproteobacteria</taxon>
        <taxon>Hyphomicrobiales</taxon>
        <taxon>Rhizobiaceae</taxon>
        <taxon>Rhizobium/Agrobacterium group</taxon>
        <taxon>Rhizobium</taxon>
    </lineage>
</organism>
<proteinExistence type="predicted"/>
<evidence type="ECO:0000313" key="2">
    <source>
        <dbReference type="Proteomes" id="UP000183050"/>
    </source>
</evidence>